<evidence type="ECO:0000256" key="10">
    <source>
        <dbReference type="SAM" id="MobiDB-lite"/>
    </source>
</evidence>
<evidence type="ECO:0000256" key="5">
    <source>
        <dbReference type="ARBA" id="ARBA00023015"/>
    </source>
</evidence>
<organism evidence="12">
    <name type="scientific">Arabidopsis thaliana</name>
    <name type="common">Mouse-ear cress</name>
    <dbReference type="NCBI Taxonomy" id="3702"/>
    <lineage>
        <taxon>Eukaryota</taxon>
        <taxon>Viridiplantae</taxon>
        <taxon>Streptophyta</taxon>
        <taxon>Embryophyta</taxon>
        <taxon>Tracheophyta</taxon>
        <taxon>Spermatophyta</taxon>
        <taxon>Magnoliopsida</taxon>
        <taxon>eudicotyledons</taxon>
        <taxon>Gunneridae</taxon>
        <taxon>Pentapetalae</taxon>
        <taxon>rosids</taxon>
        <taxon>malvids</taxon>
        <taxon>Brassicales</taxon>
        <taxon>Brassicaceae</taxon>
        <taxon>Camelineae</taxon>
        <taxon>Arabidopsis</taxon>
    </lineage>
</organism>
<feature type="domain" description="BED-type" evidence="11">
    <location>
        <begin position="105"/>
        <end position="165"/>
    </location>
</feature>
<comment type="subcellular location">
    <subcellularLocation>
        <location evidence="1">Nucleus</location>
    </subcellularLocation>
</comment>
<keyword evidence="7" id="KW-0804">Transcription</keyword>
<evidence type="ECO:0000256" key="7">
    <source>
        <dbReference type="ARBA" id="ARBA00023163"/>
    </source>
</evidence>
<keyword evidence="6" id="KW-0238">DNA-binding</keyword>
<dbReference type="Pfam" id="PF05699">
    <property type="entry name" value="Dimer_Tnp_hAT"/>
    <property type="match status" value="1"/>
</dbReference>
<dbReference type="InterPro" id="IPR003656">
    <property type="entry name" value="Znf_BED"/>
</dbReference>
<gene>
    <name evidence="12" type="primary">F5K24.11</name>
</gene>
<dbReference type="SUPFAM" id="SSF53098">
    <property type="entry name" value="Ribonuclease H-like"/>
    <property type="match status" value="2"/>
</dbReference>
<dbReference type="PROSITE" id="PS50808">
    <property type="entry name" value="ZF_BED"/>
    <property type="match status" value="1"/>
</dbReference>
<evidence type="ECO:0000256" key="2">
    <source>
        <dbReference type="ARBA" id="ARBA00022723"/>
    </source>
</evidence>
<dbReference type="AlphaFoldDB" id="Q9ZPF6"/>
<dbReference type="SMART" id="SM00614">
    <property type="entry name" value="ZnF_BED"/>
    <property type="match status" value="1"/>
</dbReference>
<evidence type="ECO:0000259" key="11">
    <source>
        <dbReference type="PROSITE" id="PS50808"/>
    </source>
</evidence>
<dbReference type="EMBL" id="AF128395">
    <property type="protein sequence ID" value="AAD17360.1"/>
    <property type="molecule type" value="Genomic_DNA"/>
</dbReference>
<dbReference type="SUPFAM" id="SSF57667">
    <property type="entry name" value="beta-beta-alpha zinc fingers"/>
    <property type="match status" value="1"/>
</dbReference>
<dbReference type="InterPro" id="IPR036236">
    <property type="entry name" value="Znf_C2H2_sf"/>
</dbReference>
<dbReference type="GO" id="GO:0003677">
    <property type="term" value="F:DNA binding"/>
    <property type="evidence" value="ECO:0007669"/>
    <property type="project" value="UniProtKB-KW"/>
</dbReference>
<evidence type="ECO:0000256" key="6">
    <source>
        <dbReference type="ARBA" id="ARBA00023125"/>
    </source>
</evidence>
<reference key="1">
    <citation type="journal article" date="1999" name="Nature">
        <title>Sequence and analysis of chromosome 4 of the plant Arabidopsis thaliana.</title>
        <authorList>
            <consortium name="EU"/>
            <consortium name="CSHL and WU Arabidopsis Sequencing Project"/>
            <person name="Mayer K."/>
            <person name="Schuller C."/>
            <person name="Wambutt R."/>
            <person name="Murphy G."/>
            <person name="Volckaert G."/>
            <person name="Pohl T."/>
            <person name="Dusterhoft A."/>
            <person name="Stiekema W."/>
            <person name="Entian K.D."/>
            <person name="Terryn N."/>
            <person name="Harris B."/>
            <person name="Ansorge W."/>
            <person name="Brandt P."/>
            <person name="Grivell L."/>
            <person name="Rieger M."/>
            <person name="Weichselgartner M."/>
            <person name="de Simone V."/>
            <person name="Obermaier B."/>
            <person name="Mache R."/>
            <person name="Muller M."/>
            <person name="Kreis M."/>
            <person name="Delseny M."/>
            <person name="Puigdomenech P."/>
            <person name="Watson M."/>
            <person name="Schmidtheini T."/>
            <person name="Reichert B."/>
            <person name="Portatelle D."/>
            <person name="Perez-Alonso M."/>
            <person name="Boutry M."/>
            <person name="Bancroft I."/>
            <person name="Vos P."/>
            <person name="Hoheisel J."/>
            <person name="Zimmermann W."/>
            <person name="Wedler H."/>
            <person name="Ridley P."/>
            <person name="Langham S.A."/>
            <person name="McCullagh B."/>
            <person name="Bilham L."/>
            <person name="Robben J."/>
            <person name="Van der Schueren J."/>
            <person name="Grymonprez B."/>
            <person name="Chuang Y.J."/>
            <person name="Vandenbussche F."/>
            <person name="Braeken M."/>
            <person name="Weltjens I."/>
            <person name="Voet M."/>
            <person name="Bastiaens I."/>
            <person name="Aert R."/>
            <person name="Defoor E."/>
            <person name="Weitzenegger T."/>
            <person name="Bothe G."/>
            <person name="Ramsperger U."/>
            <person name="Hilbert H."/>
            <person name="Braun M."/>
            <person name="Holzer E."/>
            <person name="Brandt A."/>
            <person name="Peters S."/>
            <person name="van Staveren M."/>
            <person name="Dirske W."/>
            <person name="Mooijman P."/>
            <person name="Klein Lankhorst R."/>
            <person name="Rose M."/>
            <person name="Hauf J."/>
            <person name="Kotter P."/>
            <person name="Berneiser S."/>
            <person name="Hempel S."/>
            <person name="Feldpausch M."/>
            <person name="Lamberth S."/>
            <person name="Van den Daele H."/>
            <person name="De Keyser A."/>
            <person name="Buysshaert C."/>
            <person name="Gielen J."/>
            <person name="Villarroel R."/>
            <person name="De Clercq R."/>
            <person name="Van Montagu M."/>
            <person name="Rogers J."/>
            <person name="Cronin A."/>
            <person name="Quail M."/>
            <person name="Bray-Allen S."/>
            <person name="Clark L."/>
            <person name="Doggett J."/>
            <person name="Hall S."/>
            <person name="Kay M."/>
            <person name="Lennard N."/>
            <person name="McLay K."/>
            <person name="Mayes R."/>
            <person name="Pettett A."/>
            <person name="Rajandream M.A."/>
            <person name="Lyne M."/>
            <person name="Benes V."/>
            <person name="Rechmann S."/>
            <person name="Borkova D."/>
            <person name="Blocker H."/>
            <person name="Scharfe M."/>
            <person name="Grimm M."/>
            <person name="Lohnert T.H."/>
            <person name="Dose S."/>
            <person name="de Haan M."/>
            <person name="Maarse A."/>
            <person name="Schafer M."/>
            <person name="Muller-Auer S."/>
            <person name="Gabel C."/>
            <person name="Fuchs M."/>
            <person name="Fartmann B."/>
            <person name="Granderath K."/>
            <person name="Dauner D."/>
            <person name="Herzl A."/>
            <person name="Neumann S."/>
            <person name="Argiriou A."/>
            <person name="Vitale D."/>
            <person name="Liguori R."/>
            <person name="Piravandi E."/>
            <person name="Massenet O."/>
            <person name="Quigley F."/>
            <person name="Clabauld G."/>
            <person name="Mundlein A."/>
            <person name="Felber R."/>
            <person name="Schnabl S."/>
            <person name="Hiller R."/>
            <person name="Schmidt W."/>
            <person name="Lecharny A."/>
            <person name="Aubourg S."/>
            <person name="Chefdor F."/>
            <person name="Cooke R."/>
            <person name="Berger C."/>
            <person name="Montfort A."/>
            <person name="Casacuberta E."/>
            <person name="Gibbons T."/>
            <person name="Weber N."/>
            <person name="Vandenbol M."/>
            <person name="Bargues M."/>
            <person name="Terol J."/>
            <person name="Torres A."/>
            <person name="Perez-Perez A."/>
            <person name="Purnelle B."/>
            <person name="Bent E."/>
            <person name="Johnson S."/>
            <person name="Tacon D."/>
            <person name="Jesse T."/>
            <person name="Heijnen L."/>
            <person name="Schwarz S."/>
            <person name="Scholler P."/>
            <person name="Heber S."/>
            <person name="Francs P."/>
            <person name="Bielke C."/>
            <person name="Frishman D."/>
            <person name="Haase D."/>
            <person name="Lemcke K."/>
            <person name="Mewes H.W."/>
            <person name="Stocker S."/>
            <person name="Zaccaria P."/>
            <person name="Bevan M."/>
            <person name="Wilson R.K."/>
            <person name="de la Bastide M."/>
            <person name="Habermann K."/>
            <person name="Parnell L."/>
            <person name="Dedhia N."/>
            <person name="Gnoj L."/>
            <person name="Schutz K."/>
            <person name="Huang E."/>
            <person name="Spiegel L."/>
            <person name="Sehkon M."/>
            <person name="Murray J."/>
            <person name="Sheet P."/>
            <person name="Cordes M."/>
            <person name="Abu-Threideh J."/>
            <person name="Stoneking T."/>
            <person name="Kalicki J."/>
            <person name="Graves T."/>
            <person name="Harmon G."/>
            <person name="Edwards J."/>
            <person name="Latreille P."/>
            <person name="Courtney L."/>
            <person name="Cloud J."/>
            <person name="Abbott A."/>
            <person name="Scott K."/>
            <person name="Johnson D."/>
            <person name="Minx P."/>
            <person name="Bentley D."/>
            <person name="Fulton B."/>
            <person name="Miller N."/>
            <person name="Greco T."/>
            <person name="Kemp K."/>
            <person name="Kramer J."/>
            <person name="Fulton L."/>
            <person name="Mardis E."/>
            <person name="Dante M."/>
            <person name="Pepin K."/>
            <person name="Hillier L."/>
            <person name="Nelson J."/>
            <person name="Spieth J."/>
            <person name="Ryan E."/>
            <person name="Andrews S."/>
            <person name="Geisel C."/>
            <person name="Layman D."/>
            <person name="Du H."/>
            <person name="Ali J."/>
            <person name="Berghoff A."/>
            <person name="Jones K."/>
            <person name="Drone K."/>
            <person name="Cotton M."/>
            <person name="Joshu C."/>
            <person name="Antonoiu B."/>
            <person name="Zidanic M."/>
            <person name="Strong C."/>
            <person name="Sun H."/>
            <person name="Lamar B."/>
            <person name="Yordan C."/>
            <person name="Ma P."/>
            <person name="Zhong J."/>
            <person name="Preston R."/>
            <person name="Vil D."/>
            <person name="Shekher M."/>
            <person name="Matero A."/>
            <person name="Shah R."/>
            <person name="Swaby I.K."/>
            <person name="O'Shaughnessy A."/>
            <person name="Rodriguez M."/>
            <person name="Hoffmann J."/>
            <person name="Till S."/>
            <person name="Granat S."/>
            <person name="Shohdy N."/>
            <person name="Hasegawa A."/>
            <person name="Hameed A."/>
            <person name="Lodhi M."/>
            <person name="Johnson A."/>
            <person name="Chen E."/>
            <person name="Marra M."/>
            <person name="Martienssen R."/>
            <person name="McCombie W.R."/>
        </authorList>
    </citation>
    <scope>NUCLEOTIDE SEQUENCE [LARGE SCALE GENOMIC DNA]</scope>
    <source>
        <strain>cv. Columbia</strain>
    </source>
</reference>
<reference evidence="12" key="3">
    <citation type="submission" date="1999-03" db="EMBL/GenBank/DDBJ databases">
        <title>The A. thaliana Genome Sequencing Project.</title>
        <authorList>
            <person name="WashU"/>
        </authorList>
    </citation>
    <scope>NUCLEOTIDE SEQUENCE</scope>
</reference>
<keyword evidence="3 9" id="KW-0863">Zinc-finger</keyword>
<dbReference type="GO" id="GO:0009791">
    <property type="term" value="P:post-embryonic development"/>
    <property type="evidence" value="ECO:0007669"/>
    <property type="project" value="UniProtKB-ARBA"/>
</dbReference>
<evidence type="ECO:0000256" key="8">
    <source>
        <dbReference type="ARBA" id="ARBA00023242"/>
    </source>
</evidence>
<accession>Q9ZPF6</accession>
<dbReference type="GO" id="GO:0005634">
    <property type="term" value="C:nucleus"/>
    <property type="evidence" value="ECO:0007669"/>
    <property type="project" value="UniProtKB-SubCell"/>
</dbReference>
<evidence type="ECO:0000256" key="3">
    <source>
        <dbReference type="ARBA" id="ARBA00022771"/>
    </source>
</evidence>
<feature type="compositionally biased region" description="Basic and acidic residues" evidence="10">
    <location>
        <begin position="82"/>
        <end position="104"/>
    </location>
</feature>
<evidence type="ECO:0000256" key="9">
    <source>
        <dbReference type="PROSITE-ProRule" id="PRU00027"/>
    </source>
</evidence>
<feature type="region of interest" description="Disordered" evidence="10">
    <location>
        <begin position="45"/>
        <end position="104"/>
    </location>
</feature>
<reference evidence="12" key="4">
    <citation type="submission" date="1999-03" db="EMBL/GenBank/DDBJ databases">
        <title>The sequence of A. thaliana F5K24.</title>
        <authorList>
            <person name="Joshu C."/>
            <person name="Holmes A."/>
        </authorList>
    </citation>
    <scope>NUCLEOTIDE SEQUENCE</scope>
</reference>
<evidence type="ECO:0000313" key="12">
    <source>
        <dbReference type="EMBL" id="AAD17360.1"/>
    </source>
</evidence>
<dbReference type="InterPro" id="IPR008906">
    <property type="entry name" value="HATC_C_dom"/>
</dbReference>
<name>Q9ZPF6_ARATH</name>
<feature type="compositionally biased region" description="Basic and acidic residues" evidence="10">
    <location>
        <begin position="45"/>
        <end position="74"/>
    </location>
</feature>
<reference evidence="12" key="2">
    <citation type="submission" date="1999-02" db="EMBL/GenBank/DDBJ databases">
        <authorList>
            <person name="Waterston R."/>
        </authorList>
    </citation>
    <scope>NUCLEOTIDE SEQUENCE</scope>
</reference>
<dbReference type="PANTHER" id="PTHR46481">
    <property type="entry name" value="ZINC FINGER BED DOMAIN-CONTAINING PROTEIN 4"/>
    <property type="match status" value="1"/>
</dbReference>
<dbReference type="GO" id="GO:0008270">
    <property type="term" value="F:zinc ion binding"/>
    <property type="evidence" value="ECO:0007669"/>
    <property type="project" value="UniProtKB-KW"/>
</dbReference>
<proteinExistence type="predicted"/>
<protein>
    <submittedName>
        <fullName evidence="12">F5K24.11 protein</fullName>
    </submittedName>
</protein>
<keyword evidence="2" id="KW-0479">Metal-binding</keyword>
<keyword evidence="5" id="KW-0805">Transcription regulation</keyword>
<keyword evidence="8" id="KW-0539">Nucleus</keyword>
<evidence type="ECO:0000256" key="4">
    <source>
        <dbReference type="ARBA" id="ARBA00022833"/>
    </source>
</evidence>
<dbReference type="InterPro" id="IPR012337">
    <property type="entry name" value="RNaseH-like_sf"/>
</dbReference>
<sequence length="428" mass="50036">MTDILEGSIIRSARRIDVFLNQDSEDFSEFGSIDLDSQRDIEAEIHRSRFDENEERRFDGAETSKSRIRQRIDIADDDVNDNDIKDDNDKGKTSTPEDPKPKKRKQYADCWEHFTLIWKKDKTGKAVERAQCKHCKNDYAYDPHKNGTKSYNRHLEKCKIRLRNSDIGTMIVNAEAKLQARKIDHIVFREKVAKCIIQHDLLFAYVEYEKVRSVWKYLNAYVKFITRNTTVADVLKLYENETGNLKRELAQLPGRISFTSDLNLKLNNKMIAFFAFKPPHTWMHIAMVILQKWQDWGIEKKCSPSREYVHVRCAAHILNIIVQIGLKDIGHTLHKIRESIKFVQASEKREILWNSTYKMLDRALNIPIITVASESSFSIGARVLNKYRSRLLPKHVQALICSRNWLKGFEAYENAKQIIFIIFALTKL</sequence>
<keyword evidence="4" id="KW-0862">Zinc</keyword>
<evidence type="ECO:0000256" key="1">
    <source>
        <dbReference type="ARBA" id="ARBA00004123"/>
    </source>
</evidence>
<dbReference type="InterPro" id="IPR052035">
    <property type="entry name" value="ZnF_BED_domain_contain"/>
</dbReference>
<dbReference type="PANTHER" id="PTHR46481:SF10">
    <property type="entry name" value="ZINC FINGER BED DOMAIN-CONTAINING PROTEIN 39"/>
    <property type="match status" value="1"/>
</dbReference>
<dbReference type="GO" id="GO:0046983">
    <property type="term" value="F:protein dimerization activity"/>
    <property type="evidence" value="ECO:0007669"/>
    <property type="project" value="InterPro"/>
</dbReference>